<protein>
    <submittedName>
        <fullName evidence="2">Copper chaperone PCu(A)C</fullName>
    </submittedName>
</protein>
<reference evidence="2 3" key="2">
    <citation type="journal article" date="2021" name="Int. J. Syst. Evol. Microbiol.">
        <title>Roseibium litorale sp. nov., isolated from a tidal flat sediment and proposal for the reclassification of Labrenzia polysiphoniae as Roseibium polysiphoniae comb. nov.</title>
        <authorList>
            <person name="Liu Y."/>
            <person name="Pei T."/>
            <person name="Du J."/>
            <person name="Chao M."/>
            <person name="Deng M.R."/>
            <person name="Zhu H."/>
        </authorList>
    </citation>
    <scope>NUCLEOTIDE SEQUENCE [LARGE SCALE GENOMIC DNA]</scope>
    <source>
        <strain evidence="2 3">4C16A</strain>
    </source>
</reference>
<dbReference type="RefSeq" id="WP_192150340.1">
    <property type="nucleotide sequence ID" value="NZ_JACYXI010000017.1"/>
</dbReference>
<dbReference type="Proteomes" id="UP000632063">
    <property type="component" value="Unassembled WGS sequence"/>
</dbReference>
<evidence type="ECO:0000313" key="2">
    <source>
        <dbReference type="EMBL" id="MBD8893908.1"/>
    </source>
</evidence>
<dbReference type="Gene3D" id="2.60.40.1890">
    <property type="entry name" value="PCu(A)C copper chaperone"/>
    <property type="match status" value="1"/>
</dbReference>
<dbReference type="InterPro" id="IPR007410">
    <property type="entry name" value="LpqE-like"/>
</dbReference>
<dbReference type="PANTHER" id="PTHR36302">
    <property type="entry name" value="BLR7088 PROTEIN"/>
    <property type="match status" value="1"/>
</dbReference>
<feature type="chain" id="PRO_5045951234" evidence="1">
    <location>
        <begin position="20"/>
        <end position="167"/>
    </location>
</feature>
<keyword evidence="1" id="KW-0732">Signal</keyword>
<organism evidence="2 3">
    <name type="scientific">Roseibium litorale</name>
    <dbReference type="NCBI Taxonomy" id="2803841"/>
    <lineage>
        <taxon>Bacteria</taxon>
        <taxon>Pseudomonadati</taxon>
        <taxon>Pseudomonadota</taxon>
        <taxon>Alphaproteobacteria</taxon>
        <taxon>Hyphomicrobiales</taxon>
        <taxon>Stappiaceae</taxon>
        <taxon>Roseibium</taxon>
    </lineage>
</organism>
<dbReference type="InterPro" id="IPR036182">
    <property type="entry name" value="PCuAC_sf"/>
</dbReference>
<reference evidence="3" key="1">
    <citation type="submission" date="2020-09" db="EMBL/GenBank/DDBJ databases">
        <title>The genome sequence of strain Labrenzia suaedae 4C16A.</title>
        <authorList>
            <person name="Liu Y."/>
        </authorList>
    </citation>
    <scope>NUCLEOTIDE SEQUENCE [LARGE SCALE GENOMIC DNA]</scope>
    <source>
        <strain evidence="3">4C16A</strain>
    </source>
</reference>
<dbReference type="SUPFAM" id="SSF110087">
    <property type="entry name" value="DR1885-like metal-binding protein"/>
    <property type="match status" value="1"/>
</dbReference>
<dbReference type="PANTHER" id="PTHR36302:SF1">
    <property type="entry name" value="COPPER CHAPERONE PCU(A)C"/>
    <property type="match status" value="1"/>
</dbReference>
<evidence type="ECO:0000313" key="3">
    <source>
        <dbReference type="Proteomes" id="UP000632063"/>
    </source>
</evidence>
<evidence type="ECO:0000256" key="1">
    <source>
        <dbReference type="SAM" id="SignalP"/>
    </source>
</evidence>
<feature type="signal peptide" evidence="1">
    <location>
        <begin position="1"/>
        <end position="19"/>
    </location>
</feature>
<dbReference type="EMBL" id="JACYXI010000017">
    <property type="protein sequence ID" value="MBD8893908.1"/>
    <property type="molecule type" value="Genomic_DNA"/>
</dbReference>
<dbReference type="InterPro" id="IPR058248">
    <property type="entry name" value="Lxx211020-like"/>
</dbReference>
<keyword evidence="3" id="KW-1185">Reference proteome</keyword>
<name>A0ABR9CT84_9HYPH</name>
<comment type="caution">
    <text evidence="2">The sequence shown here is derived from an EMBL/GenBank/DDBJ whole genome shotgun (WGS) entry which is preliminary data.</text>
</comment>
<accession>A0ABR9CT84</accession>
<sequence length="167" mass="17312">MLVKFAASFALLASLSVPALSEDAAGHHHHEAEHVSELGGVRIVHAWTRATDGKDALVFFELENGSDKTVTLLGGESEAAGAVALVGIDFKGGEAKLVPLPQIPVKPGSELHLDPESVGLQLSGLTAPLHQGDVIEVEVELDLGHLDVDVEVEAAGAKGHSHAGHSH</sequence>
<gene>
    <name evidence="2" type="ORF">IG616_20365</name>
</gene>
<proteinExistence type="predicted"/>
<dbReference type="Pfam" id="PF04314">
    <property type="entry name" value="PCuAC"/>
    <property type="match status" value="1"/>
</dbReference>